<proteinExistence type="predicted"/>
<keyword evidence="1" id="KW-0472">Membrane</keyword>
<evidence type="ECO:0000313" key="3">
    <source>
        <dbReference type="Proteomes" id="UP000001542"/>
    </source>
</evidence>
<dbReference type="InParanoid" id="A2DCH8"/>
<dbReference type="VEuPathDB" id="TrichDB:TVAGG3_0956710"/>
<keyword evidence="1" id="KW-1133">Transmembrane helix</keyword>
<evidence type="ECO:0000313" key="2">
    <source>
        <dbReference type="EMBL" id="EAY21915.1"/>
    </source>
</evidence>
<protein>
    <recommendedName>
        <fullName evidence="4">Nucleotide-diphospho-sugar transferase domain-containing protein</fullName>
    </recommendedName>
</protein>
<keyword evidence="3" id="KW-1185">Reference proteome</keyword>
<dbReference type="EMBL" id="DS113187">
    <property type="protein sequence ID" value="EAY21915.1"/>
    <property type="molecule type" value="Genomic_DNA"/>
</dbReference>
<dbReference type="RefSeq" id="XP_001582901.1">
    <property type="nucleotide sequence ID" value="XM_001582851.1"/>
</dbReference>
<feature type="transmembrane region" description="Helical" evidence="1">
    <location>
        <begin position="12"/>
        <end position="31"/>
    </location>
</feature>
<evidence type="ECO:0008006" key="4">
    <source>
        <dbReference type="Google" id="ProtNLM"/>
    </source>
</evidence>
<dbReference type="KEGG" id="tva:5467467"/>
<name>A2DCH8_TRIV3</name>
<reference evidence="2" key="1">
    <citation type="submission" date="2006-10" db="EMBL/GenBank/DDBJ databases">
        <authorList>
            <person name="Amadeo P."/>
            <person name="Zhao Q."/>
            <person name="Wortman J."/>
            <person name="Fraser-Liggett C."/>
            <person name="Carlton J."/>
        </authorList>
    </citation>
    <scope>NUCLEOTIDE SEQUENCE</scope>
    <source>
        <strain evidence="2">G3</strain>
    </source>
</reference>
<reference evidence="2" key="2">
    <citation type="journal article" date="2007" name="Science">
        <title>Draft genome sequence of the sexually transmitted pathogen Trichomonas vaginalis.</title>
        <authorList>
            <person name="Carlton J.M."/>
            <person name="Hirt R.P."/>
            <person name="Silva J.C."/>
            <person name="Delcher A.L."/>
            <person name="Schatz M."/>
            <person name="Zhao Q."/>
            <person name="Wortman J.R."/>
            <person name="Bidwell S.L."/>
            <person name="Alsmark U.C.M."/>
            <person name="Besteiro S."/>
            <person name="Sicheritz-Ponten T."/>
            <person name="Noel C.J."/>
            <person name="Dacks J.B."/>
            <person name="Foster P.G."/>
            <person name="Simillion C."/>
            <person name="Van de Peer Y."/>
            <person name="Miranda-Saavedra D."/>
            <person name="Barton G.J."/>
            <person name="Westrop G.D."/>
            <person name="Mueller S."/>
            <person name="Dessi D."/>
            <person name="Fiori P.L."/>
            <person name="Ren Q."/>
            <person name="Paulsen I."/>
            <person name="Zhang H."/>
            <person name="Bastida-Corcuera F.D."/>
            <person name="Simoes-Barbosa A."/>
            <person name="Brown M.T."/>
            <person name="Hayes R.D."/>
            <person name="Mukherjee M."/>
            <person name="Okumura C.Y."/>
            <person name="Schneider R."/>
            <person name="Smith A.J."/>
            <person name="Vanacova S."/>
            <person name="Villalvazo M."/>
            <person name="Haas B.J."/>
            <person name="Pertea M."/>
            <person name="Feldblyum T.V."/>
            <person name="Utterback T.R."/>
            <person name="Shu C.L."/>
            <person name="Osoegawa K."/>
            <person name="de Jong P.J."/>
            <person name="Hrdy I."/>
            <person name="Horvathova L."/>
            <person name="Zubacova Z."/>
            <person name="Dolezal P."/>
            <person name="Malik S.B."/>
            <person name="Logsdon J.M. Jr."/>
            <person name="Henze K."/>
            <person name="Gupta A."/>
            <person name="Wang C.C."/>
            <person name="Dunne R.L."/>
            <person name="Upcroft J.A."/>
            <person name="Upcroft P."/>
            <person name="White O."/>
            <person name="Salzberg S.L."/>
            <person name="Tang P."/>
            <person name="Chiu C.-H."/>
            <person name="Lee Y.-S."/>
            <person name="Embley T.M."/>
            <person name="Coombs G.H."/>
            <person name="Mottram J.C."/>
            <person name="Tachezy J."/>
            <person name="Fraser-Liggett C.M."/>
            <person name="Johnson P.J."/>
        </authorList>
    </citation>
    <scope>NUCLEOTIDE SEQUENCE [LARGE SCALE GENOMIC DNA]</scope>
    <source>
        <strain evidence="2">G3</strain>
    </source>
</reference>
<dbReference type="AlphaFoldDB" id="A2DCH8"/>
<dbReference type="Proteomes" id="UP000001542">
    <property type="component" value="Unassembled WGS sequence"/>
</dbReference>
<accession>A2DCH8</accession>
<keyword evidence="1" id="KW-0812">Transmembrane</keyword>
<sequence length="297" mass="34314">MLRYRRFHQLSIVTVTLSVTIGFFYILGPIFQTKGVTSIFYSNSYIKESEDAKHLKLWDDEIDSEALFISSITTNNEISSKNLQQINQIAMSNAKISIYMFTTAEVNETLMSSYRIIHEDKLPLHGSRSDICRMTLKSMRKYLSSSGAETHLLIFDNTWLDMKRINSLFDYFKSSNSSVIAAQVCPQNAAIALRRDFSLYLTENHEMWMRECVDDESLQSVLIRLANTYNFKVYQTPIFLGTNVNNPEKRKYCTSHNYPLKTAISIQSSYYIPTFPQTDRISFTKDDKCEANICESI</sequence>
<gene>
    <name evidence="2" type="ORF">TVAG_249750</name>
</gene>
<dbReference type="VEuPathDB" id="TrichDB:TVAG_249750"/>
<organism evidence="2 3">
    <name type="scientific">Trichomonas vaginalis (strain ATCC PRA-98 / G3)</name>
    <dbReference type="NCBI Taxonomy" id="412133"/>
    <lineage>
        <taxon>Eukaryota</taxon>
        <taxon>Metamonada</taxon>
        <taxon>Parabasalia</taxon>
        <taxon>Trichomonadida</taxon>
        <taxon>Trichomonadidae</taxon>
        <taxon>Trichomonas</taxon>
    </lineage>
</organism>
<evidence type="ECO:0000256" key="1">
    <source>
        <dbReference type="SAM" id="Phobius"/>
    </source>
</evidence>